<keyword evidence="8" id="KW-1185">Reference proteome</keyword>
<dbReference type="Proteomes" id="UP001302349">
    <property type="component" value="Chromosome"/>
</dbReference>
<feature type="transmembrane region" description="Helical" evidence="6">
    <location>
        <begin position="39"/>
        <end position="56"/>
    </location>
</feature>
<sequence>MQVIDLPNNTEHARYFASLPDGGPVYHEFHPEWIIVEPWNAISSLLILLPAVYWAFKLNKELKSYLFLAYCMPLLFLGGLGSTLFHAFRNSEFFLWLDVFPTAVLTISLSIYFWIKVLPRWWQIVYIIVPAAAVRYGMYFIVSPHTALNISYAITGTLLFLPILLLLNKIKYRYAGIIGASIALFVLALVFRELDAWKENALPMGTHFLWHISTGVGAFYLAEFLYRFRRLENLKGEIYLEAAS</sequence>
<evidence type="ECO:0000256" key="4">
    <source>
        <dbReference type="ARBA" id="ARBA00022989"/>
    </source>
</evidence>
<keyword evidence="2 6" id="KW-0812">Transmembrane</keyword>
<reference evidence="7 8" key="1">
    <citation type="journal article" date="2023" name="Microbiol. Resour. Announc.">
        <title>Complete Genome Sequence of Imperialibacter roseus strain P4T.</title>
        <authorList>
            <person name="Tizabi D.R."/>
            <person name="Bachvaroff T."/>
            <person name="Hill R.T."/>
        </authorList>
    </citation>
    <scope>NUCLEOTIDE SEQUENCE [LARGE SCALE GENOMIC DNA]</scope>
    <source>
        <strain evidence="7 8">P4T</strain>
    </source>
</reference>
<evidence type="ECO:0000313" key="7">
    <source>
        <dbReference type="EMBL" id="WOK07500.1"/>
    </source>
</evidence>
<name>A0ABZ0IR53_9BACT</name>
<keyword evidence="3" id="KW-0378">Hydrolase</keyword>
<keyword evidence="5 6" id="KW-0472">Membrane</keyword>
<feature type="transmembrane region" description="Helical" evidence="6">
    <location>
        <begin position="174"/>
        <end position="192"/>
    </location>
</feature>
<evidence type="ECO:0000256" key="2">
    <source>
        <dbReference type="ARBA" id="ARBA00022692"/>
    </source>
</evidence>
<dbReference type="Pfam" id="PF05875">
    <property type="entry name" value="Ceramidase"/>
    <property type="match status" value="1"/>
</dbReference>
<comment type="subcellular location">
    <subcellularLocation>
        <location evidence="1">Membrane</location>
        <topology evidence="1">Multi-pass membrane protein</topology>
    </subcellularLocation>
</comment>
<evidence type="ECO:0000256" key="1">
    <source>
        <dbReference type="ARBA" id="ARBA00004141"/>
    </source>
</evidence>
<feature type="transmembrane region" description="Helical" evidence="6">
    <location>
        <begin position="208"/>
        <end position="226"/>
    </location>
</feature>
<evidence type="ECO:0000256" key="6">
    <source>
        <dbReference type="SAM" id="Phobius"/>
    </source>
</evidence>
<dbReference type="EMBL" id="CP136051">
    <property type="protein sequence ID" value="WOK07500.1"/>
    <property type="molecule type" value="Genomic_DNA"/>
</dbReference>
<dbReference type="InterPro" id="IPR008901">
    <property type="entry name" value="ACER"/>
</dbReference>
<feature type="transmembrane region" description="Helical" evidence="6">
    <location>
        <begin position="93"/>
        <end position="115"/>
    </location>
</feature>
<protein>
    <submittedName>
        <fullName evidence="7">Ceramidase domain-containing protein</fullName>
    </submittedName>
</protein>
<keyword evidence="4 6" id="KW-1133">Transmembrane helix</keyword>
<feature type="transmembrane region" description="Helical" evidence="6">
    <location>
        <begin position="65"/>
        <end position="87"/>
    </location>
</feature>
<feature type="transmembrane region" description="Helical" evidence="6">
    <location>
        <begin position="124"/>
        <end position="142"/>
    </location>
</feature>
<evidence type="ECO:0000256" key="5">
    <source>
        <dbReference type="ARBA" id="ARBA00023136"/>
    </source>
</evidence>
<gene>
    <name evidence="7" type="ORF">RT717_02545</name>
</gene>
<evidence type="ECO:0000313" key="8">
    <source>
        <dbReference type="Proteomes" id="UP001302349"/>
    </source>
</evidence>
<organism evidence="7 8">
    <name type="scientific">Imperialibacter roseus</name>
    <dbReference type="NCBI Taxonomy" id="1324217"/>
    <lineage>
        <taxon>Bacteria</taxon>
        <taxon>Pseudomonadati</taxon>
        <taxon>Bacteroidota</taxon>
        <taxon>Cytophagia</taxon>
        <taxon>Cytophagales</taxon>
        <taxon>Flammeovirgaceae</taxon>
        <taxon>Imperialibacter</taxon>
    </lineage>
</organism>
<evidence type="ECO:0000256" key="3">
    <source>
        <dbReference type="ARBA" id="ARBA00022801"/>
    </source>
</evidence>
<proteinExistence type="predicted"/>
<dbReference type="RefSeq" id="WP_317490178.1">
    <property type="nucleotide sequence ID" value="NZ_CP136051.1"/>
</dbReference>
<accession>A0ABZ0IR53</accession>
<feature type="transmembrane region" description="Helical" evidence="6">
    <location>
        <begin position="148"/>
        <end position="167"/>
    </location>
</feature>